<dbReference type="SUPFAM" id="SSF55785">
    <property type="entry name" value="PYP-like sensor domain (PAS domain)"/>
    <property type="match status" value="1"/>
</dbReference>
<keyword evidence="1 3" id="KW-0418">Kinase</keyword>
<protein>
    <submittedName>
        <fullName evidence="3">Sensory box histidine kinase/response regulator</fullName>
    </submittedName>
</protein>
<dbReference type="AlphaFoldDB" id="A0A449ISE1"/>
<proteinExistence type="predicted"/>
<reference evidence="3 4" key="1">
    <citation type="submission" date="2019-02" db="EMBL/GenBank/DDBJ databases">
        <authorList>
            <consortium name="Pathogen Informatics"/>
        </authorList>
    </citation>
    <scope>NUCLEOTIDE SEQUENCE [LARGE SCALE GENOMIC DNA]</scope>
    <source>
        <strain evidence="3 4">3012STDY7103891</strain>
    </source>
</reference>
<evidence type="ECO:0000313" key="3">
    <source>
        <dbReference type="EMBL" id="VFB22295.1"/>
    </source>
</evidence>
<accession>A0A449ISE1</accession>
<dbReference type="Pfam" id="PF08448">
    <property type="entry name" value="PAS_4"/>
    <property type="match status" value="1"/>
</dbReference>
<evidence type="ECO:0000259" key="2">
    <source>
        <dbReference type="PROSITE" id="PS50112"/>
    </source>
</evidence>
<name>A0A449ISE1_PSEFR</name>
<dbReference type="EMBL" id="CAACYJ010000040">
    <property type="protein sequence ID" value="VFB22295.1"/>
    <property type="molecule type" value="Genomic_DNA"/>
</dbReference>
<dbReference type="InterPro" id="IPR035965">
    <property type="entry name" value="PAS-like_dom_sf"/>
</dbReference>
<dbReference type="Proteomes" id="UP000330809">
    <property type="component" value="Unassembled WGS sequence"/>
</dbReference>
<dbReference type="PROSITE" id="PS50112">
    <property type="entry name" value="PAS"/>
    <property type="match status" value="1"/>
</dbReference>
<evidence type="ECO:0000256" key="1">
    <source>
        <dbReference type="ARBA" id="ARBA00022777"/>
    </source>
</evidence>
<sequence>MKSDVYYKAIFEASPALYIVVDTDWNIVAVSDSYLKAAMLKREDILGKNVFEVLPDNPDAPEVQGTAAFRASLERVVKSGDIEYMPIQRYDVQSPAGFVKRYWMPLNAPVFDEHGKVIYCIHGVEDVTNTVK</sequence>
<evidence type="ECO:0000313" key="4">
    <source>
        <dbReference type="Proteomes" id="UP000330809"/>
    </source>
</evidence>
<dbReference type="NCBIfam" id="TIGR00229">
    <property type="entry name" value="sensory_box"/>
    <property type="match status" value="1"/>
</dbReference>
<dbReference type="InterPro" id="IPR013656">
    <property type="entry name" value="PAS_4"/>
</dbReference>
<dbReference type="Gene3D" id="3.30.450.20">
    <property type="entry name" value="PAS domain"/>
    <property type="match status" value="1"/>
</dbReference>
<dbReference type="CDD" id="cd00130">
    <property type="entry name" value="PAS"/>
    <property type="match status" value="1"/>
</dbReference>
<dbReference type="InterPro" id="IPR000014">
    <property type="entry name" value="PAS"/>
</dbReference>
<dbReference type="RefSeq" id="WP_133145116.1">
    <property type="nucleotide sequence ID" value="NZ_CAACYJ010000040.1"/>
</dbReference>
<gene>
    <name evidence="3" type="ORF">NCTC10754_04983</name>
</gene>
<organism evidence="3 4">
    <name type="scientific">Pseudomonas fragi</name>
    <dbReference type="NCBI Taxonomy" id="296"/>
    <lineage>
        <taxon>Bacteria</taxon>
        <taxon>Pseudomonadati</taxon>
        <taxon>Pseudomonadota</taxon>
        <taxon>Gammaproteobacteria</taxon>
        <taxon>Pseudomonadales</taxon>
        <taxon>Pseudomonadaceae</taxon>
        <taxon>Pseudomonas</taxon>
    </lineage>
</organism>
<dbReference type="GO" id="GO:0016301">
    <property type="term" value="F:kinase activity"/>
    <property type="evidence" value="ECO:0007669"/>
    <property type="project" value="UniProtKB-KW"/>
</dbReference>
<feature type="domain" description="PAS" evidence="2">
    <location>
        <begin position="3"/>
        <end position="80"/>
    </location>
</feature>
<keyword evidence="1 3" id="KW-0808">Transferase</keyword>